<dbReference type="PANTHER" id="PTHR43353:SF5">
    <property type="entry name" value="SUCCINATE-SEMIALDEHYDE DEHYDROGENASE, MITOCHONDRIAL"/>
    <property type="match status" value="1"/>
</dbReference>
<reference evidence="10" key="1">
    <citation type="journal article" date="2014" name="Int. J. Syst. Evol. Microbiol.">
        <title>Complete genome sequence of Corynebacterium casei LMG S-19264T (=DSM 44701T), isolated from a smear-ripened cheese.</title>
        <authorList>
            <consortium name="US DOE Joint Genome Institute (JGI-PGF)"/>
            <person name="Walter F."/>
            <person name="Albersmeier A."/>
            <person name="Kalinowski J."/>
            <person name="Ruckert C."/>
        </authorList>
    </citation>
    <scope>NUCLEOTIDE SEQUENCE</scope>
    <source>
        <strain evidence="10">CGMCC 1.15085</strain>
    </source>
</reference>
<dbReference type="Gene3D" id="3.40.309.10">
    <property type="entry name" value="Aldehyde Dehydrogenase, Chain A, domain 2"/>
    <property type="match status" value="1"/>
</dbReference>
<dbReference type="InterPro" id="IPR050740">
    <property type="entry name" value="Aldehyde_DH_Superfamily"/>
</dbReference>
<dbReference type="InterPro" id="IPR015590">
    <property type="entry name" value="Aldehyde_DH_dom"/>
</dbReference>
<dbReference type="GO" id="GO:0036243">
    <property type="term" value="F:succinate-semialdehyde dehydrogenase (NADP+) activity"/>
    <property type="evidence" value="ECO:0007669"/>
    <property type="project" value="UniProtKB-EC"/>
</dbReference>
<dbReference type="FunFam" id="3.40.309.10:FF:000009">
    <property type="entry name" value="Aldehyde dehydrogenase A"/>
    <property type="match status" value="1"/>
</dbReference>
<dbReference type="EC" id="1.2.1.79" evidence="4"/>
<comment type="caution">
    <text evidence="10">The sequence shown here is derived from an EMBL/GenBank/DDBJ whole genome shotgun (WGS) entry which is preliminary data.</text>
</comment>
<evidence type="ECO:0000256" key="6">
    <source>
        <dbReference type="PROSITE-ProRule" id="PRU10007"/>
    </source>
</evidence>
<dbReference type="AlphaFoldDB" id="A0A916TJ73"/>
<dbReference type="GO" id="GO:0004777">
    <property type="term" value="F:succinate-semialdehyde dehydrogenase (NAD+) activity"/>
    <property type="evidence" value="ECO:0007669"/>
    <property type="project" value="TreeGrafter"/>
</dbReference>
<name>A0A916TJ73_9MICO</name>
<evidence type="ECO:0000313" key="11">
    <source>
        <dbReference type="Proteomes" id="UP000636793"/>
    </source>
</evidence>
<dbReference type="PROSITE" id="PS00687">
    <property type="entry name" value="ALDEHYDE_DEHYDR_GLU"/>
    <property type="match status" value="1"/>
</dbReference>
<dbReference type="InterPro" id="IPR016162">
    <property type="entry name" value="Ald_DH_N"/>
</dbReference>
<evidence type="ECO:0000256" key="1">
    <source>
        <dbReference type="ARBA" id="ARBA00009986"/>
    </source>
</evidence>
<sequence>MTDQLQTTATTETPTPADEQRPSPAPHTVDPTLPARLAARVRAGADAQTFDCLTPFTGGVIAKLPVSTVTDVEQAYDAARDAQTGWAARSVRDRARVLLRYHDLILANRDDLLDLIQLESGKARKHAFEEILDVAGICRHYARKADDYLKPRKHLGAIPVLTQSTELHQPRGVIGVVGPWNYPLSMSITDALPALIAGNAVVLRPDEKASLTALRAVELLDRAGLPKGLLQVVLGPGQTIGEAVLDRADYVMYTGSTATGRKVAQRAAARLVGASLELGGKNALYVADDANLRNAAESAVRSCFSSAGQLCISIERLILHERIADDFLKHFLGRVRKLTLGGDLSWGVDMGSLISQAQLDRVTQHVEDARAKGATVLAGGHARPELGPYFYEPTVLEGVTSGMDCRMGETFGPVVAVYRVSGDEEAIALANDTNYGLNGSVWSKDTRRGRRVAEQIRCGTVNVNEGYIAAWGSNGSPMGGMGESGLGRRHGAEGILKYTESQNISVQHGTPFKIPPGVPEKVWARSMATGMRVMKGMRLS</sequence>
<feature type="compositionally biased region" description="Low complexity" evidence="8">
    <location>
        <begin position="1"/>
        <end position="17"/>
    </location>
</feature>
<gene>
    <name evidence="10" type="primary">gabD2</name>
    <name evidence="10" type="ORF">GCM10011492_42910</name>
</gene>
<dbReference type="GO" id="GO:0009450">
    <property type="term" value="P:gamma-aminobutyric acid catabolic process"/>
    <property type="evidence" value="ECO:0007669"/>
    <property type="project" value="TreeGrafter"/>
</dbReference>
<feature type="active site" evidence="6">
    <location>
        <position position="277"/>
    </location>
</feature>
<reference evidence="10" key="2">
    <citation type="submission" date="2020-09" db="EMBL/GenBank/DDBJ databases">
        <authorList>
            <person name="Sun Q."/>
            <person name="Zhou Y."/>
        </authorList>
    </citation>
    <scope>NUCLEOTIDE SEQUENCE</scope>
    <source>
        <strain evidence="10">CGMCC 1.15085</strain>
    </source>
</reference>
<dbReference type="InterPro" id="IPR016161">
    <property type="entry name" value="Ald_DH/histidinol_DH"/>
</dbReference>
<evidence type="ECO:0000256" key="8">
    <source>
        <dbReference type="SAM" id="MobiDB-lite"/>
    </source>
</evidence>
<dbReference type="RefSeq" id="WP_188839119.1">
    <property type="nucleotide sequence ID" value="NZ_BMHI01000008.1"/>
</dbReference>
<evidence type="ECO:0000256" key="3">
    <source>
        <dbReference type="ARBA" id="ARBA00023002"/>
    </source>
</evidence>
<dbReference type="CDD" id="cd07101">
    <property type="entry name" value="ALDH_SSADH2_GabD2"/>
    <property type="match status" value="1"/>
</dbReference>
<evidence type="ECO:0000256" key="5">
    <source>
        <dbReference type="ARBA" id="ARBA00048559"/>
    </source>
</evidence>
<evidence type="ECO:0000259" key="9">
    <source>
        <dbReference type="Pfam" id="PF00171"/>
    </source>
</evidence>
<dbReference type="EMBL" id="BMHI01000008">
    <property type="protein sequence ID" value="GGB47174.1"/>
    <property type="molecule type" value="Genomic_DNA"/>
</dbReference>
<feature type="region of interest" description="Disordered" evidence="8">
    <location>
        <begin position="1"/>
        <end position="31"/>
    </location>
</feature>
<evidence type="ECO:0000313" key="10">
    <source>
        <dbReference type="EMBL" id="GGB47174.1"/>
    </source>
</evidence>
<evidence type="ECO:0000256" key="4">
    <source>
        <dbReference type="ARBA" id="ARBA00039122"/>
    </source>
</evidence>
<keyword evidence="11" id="KW-1185">Reference proteome</keyword>
<dbReference type="NCBIfam" id="NF006916">
    <property type="entry name" value="PRK09407.1"/>
    <property type="match status" value="1"/>
</dbReference>
<dbReference type="InterPro" id="IPR029510">
    <property type="entry name" value="Ald_DH_CS_GLU"/>
</dbReference>
<dbReference type="FunFam" id="3.40.605.10:FF:000010">
    <property type="entry name" value="N-succinylglutamate 5-semialdehyde dehydrogenase"/>
    <property type="match status" value="1"/>
</dbReference>
<evidence type="ECO:0000256" key="2">
    <source>
        <dbReference type="ARBA" id="ARBA00022857"/>
    </source>
</evidence>
<keyword evidence="2" id="KW-0521">NADP</keyword>
<dbReference type="Proteomes" id="UP000636793">
    <property type="component" value="Unassembled WGS sequence"/>
</dbReference>
<comment type="catalytic activity">
    <reaction evidence="5">
        <text>succinate semialdehyde + NADP(+) + H2O = succinate + NADPH + 2 H(+)</text>
        <dbReference type="Rhea" id="RHEA:13213"/>
        <dbReference type="ChEBI" id="CHEBI:15377"/>
        <dbReference type="ChEBI" id="CHEBI:15378"/>
        <dbReference type="ChEBI" id="CHEBI:30031"/>
        <dbReference type="ChEBI" id="CHEBI:57706"/>
        <dbReference type="ChEBI" id="CHEBI:57783"/>
        <dbReference type="ChEBI" id="CHEBI:58349"/>
        <dbReference type="EC" id="1.2.1.79"/>
    </reaction>
</comment>
<dbReference type="Gene3D" id="3.40.605.10">
    <property type="entry name" value="Aldehyde Dehydrogenase, Chain A, domain 1"/>
    <property type="match status" value="1"/>
</dbReference>
<dbReference type="InterPro" id="IPR016163">
    <property type="entry name" value="Ald_DH_C"/>
</dbReference>
<proteinExistence type="inferred from homology"/>
<accession>A0A916TJ73</accession>
<comment type="similarity">
    <text evidence="1 7">Belongs to the aldehyde dehydrogenase family.</text>
</comment>
<evidence type="ECO:0000256" key="7">
    <source>
        <dbReference type="RuleBase" id="RU003345"/>
    </source>
</evidence>
<feature type="domain" description="Aldehyde dehydrogenase" evidence="9">
    <location>
        <begin position="46"/>
        <end position="503"/>
    </location>
</feature>
<dbReference type="SUPFAM" id="SSF53720">
    <property type="entry name" value="ALDH-like"/>
    <property type="match status" value="1"/>
</dbReference>
<keyword evidence="3 7" id="KW-0560">Oxidoreductase</keyword>
<organism evidence="10 11">
    <name type="scientific">Flexivirga endophytica</name>
    <dbReference type="NCBI Taxonomy" id="1849103"/>
    <lineage>
        <taxon>Bacteria</taxon>
        <taxon>Bacillati</taxon>
        <taxon>Actinomycetota</taxon>
        <taxon>Actinomycetes</taxon>
        <taxon>Micrococcales</taxon>
        <taxon>Dermacoccaceae</taxon>
        <taxon>Flexivirga</taxon>
    </lineage>
</organism>
<protein>
    <recommendedName>
        <fullName evidence="4">succinate-semialdehyde dehydrogenase (NADP(+))</fullName>
        <ecNumber evidence="4">1.2.1.79</ecNumber>
    </recommendedName>
</protein>
<dbReference type="Pfam" id="PF00171">
    <property type="entry name" value="Aldedh"/>
    <property type="match status" value="1"/>
</dbReference>
<dbReference type="PANTHER" id="PTHR43353">
    <property type="entry name" value="SUCCINATE-SEMIALDEHYDE DEHYDROGENASE, MITOCHONDRIAL"/>
    <property type="match status" value="1"/>
</dbReference>